<protein>
    <submittedName>
        <fullName evidence="1">Uncharacterized protein</fullName>
    </submittedName>
</protein>
<dbReference type="Proteomes" id="UP000829447">
    <property type="component" value="Linkage Group LG19"/>
</dbReference>
<comment type="caution">
    <text evidence="1">The sequence shown here is derived from an EMBL/GenBank/DDBJ whole genome shotgun (WGS) entry which is preliminary data.</text>
</comment>
<dbReference type="EMBL" id="CM040472">
    <property type="protein sequence ID" value="MCI4389660.1"/>
    <property type="molecule type" value="Genomic_DNA"/>
</dbReference>
<keyword evidence="2" id="KW-1185">Reference proteome</keyword>
<gene>
    <name evidence="1" type="ORF">PGIGA_G00100870</name>
</gene>
<proteinExistence type="predicted"/>
<name>A0ACC5XEV2_PANGG</name>
<organism evidence="1 2">
    <name type="scientific">Pangasianodon gigas</name>
    <name type="common">Mekong giant catfish</name>
    <name type="synonym">Pangasius gigas</name>
    <dbReference type="NCBI Taxonomy" id="30993"/>
    <lineage>
        <taxon>Eukaryota</taxon>
        <taxon>Metazoa</taxon>
        <taxon>Chordata</taxon>
        <taxon>Craniata</taxon>
        <taxon>Vertebrata</taxon>
        <taxon>Euteleostomi</taxon>
        <taxon>Actinopterygii</taxon>
        <taxon>Neopterygii</taxon>
        <taxon>Teleostei</taxon>
        <taxon>Ostariophysi</taxon>
        <taxon>Siluriformes</taxon>
        <taxon>Pangasiidae</taxon>
        <taxon>Pangasianodon</taxon>
    </lineage>
</organism>
<reference evidence="1 2" key="1">
    <citation type="journal article" date="2022" name="bioRxiv">
        <title>An ancient truncated duplication of the anti-Mullerian hormone receptor type 2 gene is a potential conserved master sex determinant in the Pangasiidae catfish family.</title>
        <authorList>
            <person name="Wen M."/>
            <person name="Pan Q."/>
            <person name="Jouanno E."/>
            <person name="Montfort J."/>
            <person name="Zahm M."/>
            <person name="Cabau C."/>
            <person name="Klopp C."/>
            <person name="Iampietro C."/>
            <person name="Roques C."/>
            <person name="Bouchez O."/>
            <person name="Castinel A."/>
            <person name="Donnadieu C."/>
            <person name="Parrinello H."/>
            <person name="Poncet C."/>
            <person name="Belmonte E."/>
            <person name="Gautier V."/>
            <person name="Avarre J.-C."/>
            <person name="Dugue R."/>
            <person name="Gustiano R."/>
            <person name="Ha T.T.T."/>
            <person name="Campet M."/>
            <person name="Sriphairoj K."/>
            <person name="Ribolli J."/>
            <person name="de Almeida F.L."/>
            <person name="Desvignes T."/>
            <person name="Postlethwait J.H."/>
            <person name="Bucao C.F."/>
            <person name="Robinson-Rechavi M."/>
            <person name="Bobe J."/>
            <person name="Herpin A."/>
            <person name="Guiguen Y."/>
        </authorList>
    </citation>
    <scope>NUCLEOTIDE SEQUENCE [LARGE SCALE GENOMIC DNA]</scope>
    <source>
        <strain evidence="1">YG-Dec2019</strain>
    </source>
</reference>
<evidence type="ECO:0000313" key="2">
    <source>
        <dbReference type="Proteomes" id="UP000829447"/>
    </source>
</evidence>
<accession>A0ACC5XEV2</accession>
<sequence length="277" mass="31755">MGDWGFLSTLLDKVQSHSTVIGKIWMSVLFIFRILVLGAGVENVWGDEQSDLICNTLTPGCENICYDWKFPISHVRFWVMQIIFVSTPTLLYLGHAIHIIHQENKLREMRKNNQSVKAPKYTDENGKVRIKGRLLCSYLTQLFFKIILEVAFIVGQYYLYGFVMIPEFLCNKSPCPMVTQCFMSRPTEKTIFIIFMLAVACVSLALNVLEVCYLLCCRVRRRPKHEDLMLYNINANSPPLGAISLEAAECVKQNGMNGVMEKHWAYRGHSTAEEIQL</sequence>
<evidence type="ECO:0000313" key="1">
    <source>
        <dbReference type="EMBL" id="MCI4389660.1"/>
    </source>
</evidence>